<dbReference type="EMBL" id="AABL01000214">
    <property type="protein sequence ID" value="EAA18571.1"/>
    <property type="molecule type" value="Genomic_DNA"/>
</dbReference>
<comment type="caution">
    <text evidence="1">The sequence shown here is derived from an EMBL/GenBank/DDBJ whole genome shotgun (WGS) entry which is preliminary data.</text>
</comment>
<accession>Q7RRD3</accession>
<name>Q7RRD3_PLAYO</name>
<keyword evidence="2" id="KW-1185">Reference proteome</keyword>
<sequence>MPNFLSFHQFIITGTVHGISSIVKYPVPNDITKILDTINIPQTPSVFLYFNFRLVLNLL</sequence>
<evidence type="ECO:0000313" key="1">
    <source>
        <dbReference type="EMBL" id="EAA18571.1"/>
    </source>
</evidence>
<reference evidence="1 2" key="1">
    <citation type="journal article" date="2002" name="Nature">
        <title>Genome sequence and comparative analysis of the model rodent malaria parasite Plasmodium yoelii yoelii.</title>
        <authorList>
            <person name="Carlton J.M."/>
            <person name="Angiuoli S.V."/>
            <person name="Suh B.B."/>
            <person name="Kooij T.W."/>
            <person name="Pertea M."/>
            <person name="Silva J.C."/>
            <person name="Ermolaeva M.D."/>
            <person name="Allen J.E."/>
            <person name="Selengut J.D."/>
            <person name="Koo H.L."/>
            <person name="Peterson J.D."/>
            <person name="Pop M."/>
            <person name="Kosack D.S."/>
            <person name="Shumway M.F."/>
            <person name="Bidwell S.L."/>
            <person name="Shallom S.J."/>
            <person name="van Aken S.E."/>
            <person name="Riedmuller S.B."/>
            <person name="Feldblyum T.V."/>
            <person name="Cho J.K."/>
            <person name="Quackenbush J."/>
            <person name="Sedegah M."/>
            <person name="Shoaibi A."/>
            <person name="Cummings L.M."/>
            <person name="Florens L."/>
            <person name="Yates J.R."/>
            <person name="Raine J.D."/>
            <person name="Sinden R.E."/>
            <person name="Harris M.A."/>
            <person name="Cunningham D.A."/>
            <person name="Preiser P.R."/>
            <person name="Bergman L.W."/>
            <person name="Vaidya A.B."/>
            <person name="van Lin L.H."/>
            <person name="Janse C.J."/>
            <person name="Waters A.P."/>
            <person name="Smith H.O."/>
            <person name="White O.R."/>
            <person name="Salzberg S.L."/>
            <person name="Venter J.C."/>
            <person name="Fraser C.M."/>
            <person name="Hoffman S.L."/>
            <person name="Gardner M.J."/>
            <person name="Carucci D.J."/>
        </authorList>
    </citation>
    <scope>NUCLEOTIDE SEQUENCE [LARGE SCALE GENOMIC DNA]</scope>
    <source>
        <strain evidence="1 2">17XNL</strain>
    </source>
</reference>
<dbReference type="Proteomes" id="UP000008553">
    <property type="component" value="Unassembled WGS sequence"/>
</dbReference>
<dbReference type="AlphaFoldDB" id="Q7RRD3"/>
<evidence type="ECO:0000313" key="2">
    <source>
        <dbReference type="Proteomes" id="UP000008553"/>
    </source>
</evidence>
<protein>
    <submittedName>
        <fullName evidence="1">Uncharacterized protein</fullName>
    </submittedName>
</protein>
<dbReference type="InParanoid" id="Q7RRD3"/>
<gene>
    <name evidence="1" type="ORF">PY00798</name>
</gene>
<proteinExistence type="predicted"/>
<dbReference type="PaxDb" id="73239-Q7RRD3"/>
<organism evidence="1 2">
    <name type="scientific">Plasmodium yoelii yoelii</name>
    <dbReference type="NCBI Taxonomy" id="73239"/>
    <lineage>
        <taxon>Eukaryota</taxon>
        <taxon>Sar</taxon>
        <taxon>Alveolata</taxon>
        <taxon>Apicomplexa</taxon>
        <taxon>Aconoidasida</taxon>
        <taxon>Haemosporida</taxon>
        <taxon>Plasmodiidae</taxon>
        <taxon>Plasmodium</taxon>
        <taxon>Plasmodium (Vinckeia)</taxon>
    </lineage>
</organism>